<feature type="compositionally biased region" description="Polar residues" evidence="1">
    <location>
        <begin position="1077"/>
        <end position="1089"/>
    </location>
</feature>
<accession>A0ABR5BZW2</accession>
<feature type="compositionally biased region" description="Basic and acidic residues" evidence="1">
    <location>
        <begin position="758"/>
        <end position="768"/>
    </location>
</feature>
<feature type="compositionally biased region" description="Basic and acidic residues" evidence="1">
    <location>
        <begin position="1100"/>
        <end position="1111"/>
    </location>
</feature>
<feature type="region of interest" description="Disordered" evidence="1">
    <location>
        <begin position="262"/>
        <end position="375"/>
    </location>
</feature>
<feature type="region of interest" description="Disordered" evidence="1">
    <location>
        <begin position="133"/>
        <end position="229"/>
    </location>
</feature>
<feature type="compositionally biased region" description="Polar residues" evidence="1">
    <location>
        <begin position="1010"/>
        <end position="1025"/>
    </location>
</feature>
<dbReference type="Proteomes" id="UP000054272">
    <property type="component" value="Unassembled WGS sequence"/>
</dbReference>
<feature type="compositionally biased region" description="Basic and acidic residues" evidence="1">
    <location>
        <begin position="815"/>
        <end position="831"/>
    </location>
</feature>
<feature type="region of interest" description="Disordered" evidence="1">
    <location>
        <begin position="1"/>
        <end position="32"/>
    </location>
</feature>
<keyword evidence="3" id="KW-1185">Reference proteome</keyword>
<feature type="compositionally biased region" description="Low complexity" evidence="1">
    <location>
        <begin position="179"/>
        <end position="194"/>
    </location>
</feature>
<evidence type="ECO:0000313" key="3">
    <source>
        <dbReference type="Proteomes" id="UP000054272"/>
    </source>
</evidence>
<feature type="region of interest" description="Disordered" evidence="1">
    <location>
        <begin position="534"/>
        <end position="564"/>
    </location>
</feature>
<feature type="compositionally biased region" description="Low complexity" evidence="1">
    <location>
        <begin position="748"/>
        <end position="757"/>
    </location>
</feature>
<feature type="compositionally biased region" description="Polar residues" evidence="1">
    <location>
        <begin position="356"/>
        <end position="370"/>
    </location>
</feature>
<feature type="compositionally biased region" description="Polar residues" evidence="1">
    <location>
        <begin position="1"/>
        <end position="19"/>
    </location>
</feature>
<evidence type="ECO:0000256" key="1">
    <source>
        <dbReference type="SAM" id="MobiDB-lite"/>
    </source>
</evidence>
<feature type="compositionally biased region" description="Polar residues" evidence="1">
    <location>
        <begin position="691"/>
        <end position="716"/>
    </location>
</feature>
<feature type="compositionally biased region" description="Pro residues" evidence="1">
    <location>
        <begin position="534"/>
        <end position="546"/>
    </location>
</feature>
<feature type="region of interest" description="Disordered" evidence="1">
    <location>
        <begin position="626"/>
        <end position="831"/>
    </location>
</feature>
<feature type="compositionally biased region" description="Polar residues" evidence="1">
    <location>
        <begin position="283"/>
        <end position="297"/>
    </location>
</feature>
<sequence>MSYSITTQAVPQAPVQVSTPLPPPKNPSVNAREYSEGSMYDELNPEDLKASHDRYAAYRQWRHEIPTKKVNLFGHTNACSSTQSFGLQVGVGSANWNWQGGDQTSDTGTVPTTIVGRQKEQKDRELEIKAQALMTSVIPPQSNIPNARTKPSRAPSVPTQPASAVKSAFTLSRRPSVRQPIQPILAQPIPQPSQAKQIPTSSRYPFPTQPSKKPFPSPGTLLVPSPTHSATHAEREAYFASVTDLPLEMLIETQDGASASKKINIHVSTSRSDRDRAKGKIASNMSASSNTSLPSIEQKSKRARSLGSGGSSKISLGRRVTDVVKAESSSGVRRKSRPSVGRSLGSAGSRLERNITDSARTKSSTNQNSPKEYRYQASDHLPVPDAAPIKSHVTESITNRRFPLPSSHAFTQHQPTAGGTIKGVRSGETITIPQYLPKLSEAPIARAESKRLPPSIVAEAIKVPISVQTAPGGLAVPPVRISTEAAVILARKLAFLASTIHAHTLNTAPTHHTPSQEPLPPSTSLQMDVLYLTPPLPNPGPLPGPAPTHRHQKPLPRPALTPRPSNDALIANLEHVKGERGKGSLMAMFESAASPDSGIKTTCTPNIMVETSSEKEATIALQPSIAHHASQRSVNIPRPSHQRQPSARGSHPQPHGLHHPVSTLQYLDVPRSSRSRHGNGSDSGSGKRHSTGSANGSQNLPFLLSPQSNSQFSGTCRSDEDQVSFEVPQGSRRRLRVTLNWLKDGSRRGSSTNGGTSQKERSVQRSDKPPAVPPKELFCQEGSYNSKLPRQRGYRDGSQSEHPIPVNKLPNFDHSSTKIDPSHGHQKEKENQPMYGNWKQNLNSANPAFKLTFNPYYASAPLPWHNPTEVYNVRMPFAYPQPQPPEMWVYRPLDHGQRTEQVQKKGPESLEKESVDPPSEKMSPVAADDNISPTGGSVRAAAGVGAYPQSLSQRRQYPWRQGRNIFQRMFNRDSYQFTNRKTNPVNGELPSEDIHAWRRKIPVGRPPTAVQKNLPSTFTRPTIANTFGRGTAYDPARPGRVPDRWWERLMSTRQTDEQSTRKKLRLPDPAPLDPPRNTQQNRPRNQADTLPQKAPYLRNRIREKEEKRRQTGGETIQGMTVAREVDQEGEGLGNKSQEKWENPGATKIWSGYRIRPLAQSPHYVRPWGGTSSSSAQSILAFGQDLAAIEAPK</sequence>
<protein>
    <submittedName>
        <fullName evidence="2">Uncharacterized protein</fullName>
    </submittedName>
</protein>
<feature type="compositionally biased region" description="Basic and acidic residues" evidence="1">
    <location>
        <begin position="896"/>
        <end position="919"/>
    </location>
</feature>
<gene>
    <name evidence="2" type="ORF">I306_01726</name>
</gene>
<proteinExistence type="predicted"/>
<name>A0ABR5BZW2_9TREE</name>
<dbReference type="EMBL" id="KN848610">
    <property type="protein sequence ID" value="KIR81183.1"/>
    <property type="molecule type" value="Genomic_DNA"/>
</dbReference>
<evidence type="ECO:0000313" key="2">
    <source>
        <dbReference type="EMBL" id="KIR81183.1"/>
    </source>
</evidence>
<feature type="region of interest" description="Disordered" evidence="1">
    <location>
        <begin position="1005"/>
        <end position="1116"/>
    </location>
</feature>
<organism evidence="2 3">
    <name type="scientific">Cryptococcus gattii EJB2</name>
    <dbReference type="NCBI Taxonomy" id="1296103"/>
    <lineage>
        <taxon>Eukaryota</taxon>
        <taxon>Fungi</taxon>
        <taxon>Dikarya</taxon>
        <taxon>Basidiomycota</taxon>
        <taxon>Agaricomycotina</taxon>
        <taxon>Tremellomycetes</taxon>
        <taxon>Tremellales</taxon>
        <taxon>Cryptococcaceae</taxon>
        <taxon>Cryptococcus</taxon>
        <taxon>Cryptococcus gattii species complex</taxon>
    </lineage>
</organism>
<feature type="region of interest" description="Disordered" evidence="1">
    <location>
        <begin position="896"/>
        <end position="932"/>
    </location>
</feature>
<reference evidence="2 3" key="1">
    <citation type="submission" date="2015-01" db="EMBL/GenBank/DDBJ databases">
        <title>The Genome Sequence of Cryptococcus gattii EJB2.</title>
        <authorList>
            <consortium name="The Broad Institute Genomics Platform"/>
            <person name="Cuomo C."/>
            <person name="Litvintseva A."/>
            <person name="Chen Y."/>
            <person name="Heitman J."/>
            <person name="Sun S."/>
            <person name="Springer D."/>
            <person name="Dromer F."/>
            <person name="Young S."/>
            <person name="Zeng Q."/>
            <person name="Gargeya S."/>
            <person name="Abouelleil A."/>
            <person name="Alvarado L."/>
            <person name="Chapman S.B."/>
            <person name="Gainer-Dewar J."/>
            <person name="Goldberg J."/>
            <person name="Griggs A."/>
            <person name="Gujja S."/>
            <person name="Hansen M."/>
            <person name="Howarth C."/>
            <person name="Imamovic A."/>
            <person name="Larimer J."/>
            <person name="Murphy C."/>
            <person name="Naylor J."/>
            <person name="Pearson M."/>
            <person name="Priest M."/>
            <person name="Roberts A."/>
            <person name="Saif S."/>
            <person name="Shea T."/>
            <person name="Sykes S."/>
            <person name="Wortman J."/>
            <person name="Nusbaum C."/>
            <person name="Birren B."/>
        </authorList>
    </citation>
    <scope>NUCLEOTIDE SEQUENCE [LARGE SCALE GENOMIC DNA]</scope>
    <source>
        <strain evidence="2 3">EJB2</strain>
    </source>
</reference>